<keyword evidence="8" id="KW-1003">Cell membrane</keyword>
<evidence type="ECO:0000256" key="21">
    <source>
        <dbReference type="ARBA" id="ARBA00032396"/>
    </source>
</evidence>
<evidence type="ECO:0000256" key="7">
    <source>
        <dbReference type="ARBA" id="ARBA00019373"/>
    </source>
</evidence>
<evidence type="ECO:0000256" key="3">
    <source>
        <dbReference type="ARBA" id="ARBA00005119"/>
    </source>
</evidence>
<feature type="transmembrane region" description="Helical" evidence="24">
    <location>
        <begin position="69"/>
        <end position="90"/>
    </location>
</feature>
<name>A0A2W5MXA3_9BACT</name>
<evidence type="ECO:0000313" key="25">
    <source>
        <dbReference type="EMBL" id="PZQ44968.1"/>
    </source>
</evidence>
<keyword evidence="13 24" id="KW-1133">Transmembrane helix</keyword>
<keyword evidence="12 25" id="KW-0548">Nucleotidyltransferase</keyword>
<evidence type="ECO:0000256" key="4">
    <source>
        <dbReference type="ARBA" id="ARBA00005189"/>
    </source>
</evidence>
<dbReference type="GO" id="GO:0004605">
    <property type="term" value="F:phosphatidate cytidylyltransferase activity"/>
    <property type="evidence" value="ECO:0007669"/>
    <property type="project" value="UniProtKB-EC"/>
</dbReference>
<comment type="pathway">
    <text evidence="4">Lipid metabolism.</text>
</comment>
<dbReference type="GO" id="GO:0016024">
    <property type="term" value="P:CDP-diacylglycerol biosynthetic process"/>
    <property type="evidence" value="ECO:0007669"/>
    <property type="project" value="TreeGrafter"/>
</dbReference>
<evidence type="ECO:0000256" key="11">
    <source>
        <dbReference type="ARBA" id="ARBA00022692"/>
    </source>
</evidence>
<keyword evidence="17" id="KW-1208">Phospholipid metabolism</keyword>
<evidence type="ECO:0000256" key="16">
    <source>
        <dbReference type="ARBA" id="ARBA00023209"/>
    </source>
</evidence>
<dbReference type="PANTHER" id="PTHR46382">
    <property type="entry name" value="PHOSPHATIDATE CYTIDYLYLTRANSFERASE"/>
    <property type="match status" value="1"/>
</dbReference>
<feature type="transmembrane region" description="Helical" evidence="24">
    <location>
        <begin position="110"/>
        <end position="132"/>
    </location>
</feature>
<comment type="pathway">
    <text evidence="3">Phospholipid metabolism; CDP-diacylglycerol biosynthesis; CDP-diacylglycerol from sn-glycerol 3-phosphate: step 3/3.</text>
</comment>
<evidence type="ECO:0000256" key="22">
    <source>
        <dbReference type="ARBA" id="ARBA00032743"/>
    </source>
</evidence>
<keyword evidence="16" id="KW-0594">Phospholipid biosynthesis</keyword>
<keyword evidence="9" id="KW-0444">Lipid biosynthesis</keyword>
<evidence type="ECO:0000256" key="12">
    <source>
        <dbReference type="ARBA" id="ARBA00022695"/>
    </source>
</evidence>
<keyword evidence="11 24" id="KW-0812">Transmembrane</keyword>
<comment type="catalytic activity">
    <reaction evidence="1">
        <text>a 1,2-diacyl-sn-glycero-3-phosphate + CTP + H(+) = a CDP-1,2-diacyl-sn-glycerol + diphosphate</text>
        <dbReference type="Rhea" id="RHEA:16229"/>
        <dbReference type="ChEBI" id="CHEBI:15378"/>
        <dbReference type="ChEBI" id="CHEBI:33019"/>
        <dbReference type="ChEBI" id="CHEBI:37563"/>
        <dbReference type="ChEBI" id="CHEBI:58332"/>
        <dbReference type="ChEBI" id="CHEBI:58608"/>
        <dbReference type="EC" id="2.7.7.41"/>
    </reaction>
</comment>
<evidence type="ECO:0000256" key="15">
    <source>
        <dbReference type="ARBA" id="ARBA00023136"/>
    </source>
</evidence>
<evidence type="ECO:0000256" key="13">
    <source>
        <dbReference type="ARBA" id="ARBA00022989"/>
    </source>
</evidence>
<evidence type="ECO:0000256" key="1">
    <source>
        <dbReference type="ARBA" id="ARBA00001698"/>
    </source>
</evidence>
<feature type="transmembrane region" description="Helical" evidence="24">
    <location>
        <begin position="152"/>
        <end position="172"/>
    </location>
</feature>
<evidence type="ECO:0000256" key="14">
    <source>
        <dbReference type="ARBA" id="ARBA00023098"/>
    </source>
</evidence>
<dbReference type="PANTHER" id="PTHR46382:SF1">
    <property type="entry name" value="PHOSPHATIDATE CYTIDYLYLTRANSFERASE"/>
    <property type="match status" value="1"/>
</dbReference>
<evidence type="ECO:0000256" key="8">
    <source>
        <dbReference type="ARBA" id="ARBA00022475"/>
    </source>
</evidence>
<feature type="transmembrane region" description="Helical" evidence="24">
    <location>
        <begin position="46"/>
        <end position="63"/>
    </location>
</feature>
<sequence>MMPVVLYAVIYGGWPFLFMVGVAIGISVKEWVRMAKATLRPFMDGVLGVLYILACFAAFVYLRDQYANNGAGLTLCLMLCVWSTDIGAYFSGKTIGGPKMAPSISPNKTWAGLIGGVLSSIGLFFLYAFYIGPYLAQAIWSDLDLPSGFTPALIAAFGAMIAVSGQIGDLLISHEKRKVGVKDTGTLIPGHGGLLDRIDALLLASLVFLIALKVVGL</sequence>
<evidence type="ECO:0000256" key="9">
    <source>
        <dbReference type="ARBA" id="ARBA00022516"/>
    </source>
</evidence>
<evidence type="ECO:0000256" key="6">
    <source>
        <dbReference type="ARBA" id="ARBA00012487"/>
    </source>
</evidence>
<gene>
    <name evidence="25" type="ORF">DI551_08975</name>
</gene>
<keyword evidence="14" id="KW-0443">Lipid metabolism</keyword>
<evidence type="ECO:0000256" key="19">
    <source>
        <dbReference type="ARBA" id="ARBA00031825"/>
    </source>
</evidence>
<comment type="subcellular location">
    <subcellularLocation>
        <location evidence="2">Cell membrane</location>
        <topology evidence="2">Multi-pass membrane protein</topology>
    </subcellularLocation>
</comment>
<evidence type="ECO:0000256" key="24">
    <source>
        <dbReference type="SAM" id="Phobius"/>
    </source>
</evidence>
<dbReference type="EMBL" id="QFQB01000070">
    <property type="protein sequence ID" value="PZQ44968.1"/>
    <property type="molecule type" value="Genomic_DNA"/>
</dbReference>
<evidence type="ECO:0000256" key="23">
    <source>
        <dbReference type="ARBA" id="ARBA00033406"/>
    </source>
</evidence>
<evidence type="ECO:0000256" key="5">
    <source>
        <dbReference type="ARBA" id="ARBA00010185"/>
    </source>
</evidence>
<proteinExistence type="inferred from homology"/>
<keyword evidence="15 24" id="KW-0472">Membrane</keyword>
<evidence type="ECO:0000313" key="26">
    <source>
        <dbReference type="Proteomes" id="UP000249417"/>
    </source>
</evidence>
<evidence type="ECO:0000256" key="10">
    <source>
        <dbReference type="ARBA" id="ARBA00022679"/>
    </source>
</evidence>
<dbReference type="EC" id="2.7.7.41" evidence="6"/>
<evidence type="ECO:0000256" key="2">
    <source>
        <dbReference type="ARBA" id="ARBA00004651"/>
    </source>
</evidence>
<comment type="caution">
    <text evidence="25">The sequence shown here is derived from an EMBL/GenBank/DDBJ whole genome shotgun (WGS) entry which is preliminary data.</text>
</comment>
<comment type="similarity">
    <text evidence="5">Belongs to the CDS family.</text>
</comment>
<dbReference type="Proteomes" id="UP000249417">
    <property type="component" value="Unassembled WGS sequence"/>
</dbReference>
<reference evidence="25 26" key="1">
    <citation type="submission" date="2017-08" db="EMBL/GenBank/DDBJ databases">
        <title>Infants hospitalized years apart are colonized by the same room-sourced microbial strains.</title>
        <authorList>
            <person name="Brooks B."/>
            <person name="Olm M.R."/>
            <person name="Firek B.A."/>
            <person name="Baker R."/>
            <person name="Thomas B.C."/>
            <person name="Morowitz M.J."/>
            <person name="Banfield J.F."/>
        </authorList>
    </citation>
    <scope>NUCLEOTIDE SEQUENCE [LARGE SCALE GENOMIC DNA]</scope>
    <source>
        <strain evidence="25">S2_005_002_R2_29</strain>
    </source>
</reference>
<dbReference type="Pfam" id="PF01148">
    <property type="entry name" value="CTP_transf_1"/>
    <property type="match status" value="1"/>
</dbReference>
<accession>A0A2W5MXA3</accession>
<dbReference type="GO" id="GO:0005886">
    <property type="term" value="C:plasma membrane"/>
    <property type="evidence" value="ECO:0007669"/>
    <property type="project" value="UniProtKB-SubCell"/>
</dbReference>
<evidence type="ECO:0000256" key="20">
    <source>
        <dbReference type="ARBA" id="ARBA00032253"/>
    </source>
</evidence>
<keyword evidence="10 25" id="KW-0808">Transferase</keyword>
<evidence type="ECO:0000256" key="18">
    <source>
        <dbReference type="ARBA" id="ARBA00029893"/>
    </source>
</evidence>
<feature type="transmembrane region" description="Helical" evidence="24">
    <location>
        <begin position="6"/>
        <end position="26"/>
    </location>
</feature>
<protein>
    <recommendedName>
        <fullName evidence="7">Phosphatidate cytidylyltransferase</fullName>
        <ecNumber evidence="6">2.7.7.41</ecNumber>
    </recommendedName>
    <alternativeName>
        <fullName evidence="20">CDP-DAG synthase</fullName>
    </alternativeName>
    <alternativeName>
        <fullName evidence="22">CDP-DG synthase</fullName>
    </alternativeName>
    <alternativeName>
        <fullName evidence="18">CDP-diacylglycerol synthase</fullName>
    </alternativeName>
    <alternativeName>
        <fullName evidence="21">CDP-diglyceride pyrophosphorylase</fullName>
    </alternativeName>
    <alternativeName>
        <fullName evidence="23">CDP-diglyceride synthase</fullName>
    </alternativeName>
    <alternativeName>
        <fullName evidence="19">CTP:phosphatidate cytidylyltransferase</fullName>
    </alternativeName>
</protein>
<organism evidence="25 26">
    <name type="scientific">Micavibrio aeruginosavorus</name>
    <dbReference type="NCBI Taxonomy" id="349221"/>
    <lineage>
        <taxon>Bacteria</taxon>
        <taxon>Pseudomonadati</taxon>
        <taxon>Bdellovibrionota</taxon>
        <taxon>Bdellovibrionia</taxon>
        <taxon>Bdellovibrionales</taxon>
        <taxon>Pseudobdellovibrionaceae</taxon>
        <taxon>Micavibrio</taxon>
    </lineage>
</organism>
<evidence type="ECO:0000256" key="17">
    <source>
        <dbReference type="ARBA" id="ARBA00023264"/>
    </source>
</evidence>
<dbReference type="AlphaFoldDB" id="A0A2W5MXA3"/>